<evidence type="ECO:0000256" key="1">
    <source>
        <dbReference type="ARBA" id="ARBA00004651"/>
    </source>
</evidence>
<comment type="similarity">
    <text evidence="2">Belongs to the DoxX family.</text>
</comment>
<feature type="transmembrane region" description="Helical" evidence="7">
    <location>
        <begin position="12"/>
        <end position="31"/>
    </location>
</feature>
<dbReference type="InParanoid" id="A0A0U5CPV6"/>
<dbReference type="AlphaFoldDB" id="A0A0U5CPV6"/>
<dbReference type="PANTHER" id="PTHR33452">
    <property type="entry name" value="OXIDOREDUCTASE CATD-RELATED"/>
    <property type="match status" value="1"/>
</dbReference>
<dbReference type="Proteomes" id="UP000069902">
    <property type="component" value="Chromosome cPNK"/>
</dbReference>
<feature type="transmembrane region" description="Helical" evidence="7">
    <location>
        <begin position="63"/>
        <end position="82"/>
    </location>
</feature>
<dbReference type="InterPro" id="IPR051907">
    <property type="entry name" value="DoxX-like_oxidoreductase"/>
</dbReference>
<keyword evidence="3" id="KW-1003">Cell membrane</keyword>
<dbReference type="PANTHER" id="PTHR33452:SF1">
    <property type="entry name" value="INNER MEMBRANE PROTEIN YPHA-RELATED"/>
    <property type="match status" value="1"/>
</dbReference>
<organism evidence="8 9">
    <name type="scientific">Candidatus Protochlamydia naegleriophila</name>
    <dbReference type="NCBI Taxonomy" id="389348"/>
    <lineage>
        <taxon>Bacteria</taxon>
        <taxon>Pseudomonadati</taxon>
        <taxon>Chlamydiota</taxon>
        <taxon>Chlamydiia</taxon>
        <taxon>Parachlamydiales</taxon>
        <taxon>Parachlamydiaceae</taxon>
        <taxon>Candidatus Protochlamydia</taxon>
    </lineage>
</organism>
<dbReference type="STRING" id="389348.PNK_1195"/>
<feature type="transmembrane region" description="Helical" evidence="7">
    <location>
        <begin position="87"/>
        <end position="103"/>
    </location>
</feature>
<evidence type="ECO:0000256" key="3">
    <source>
        <dbReference type="ARBA" id="ARBA00022475"/>
    </source>
</evidence>
<evidence type="ECO:0000313" key="9">
    <source>
        <dbReference type="Proteomes" id="UP000069902"/>
    </source>
</evidence>
<dbReference type="GO" id="GO:0005886">
    <property type="term" value="C:plasma membrane"/>
    <property type="evidence" value="ECO:0007669"/>
    <property type="project" value="UniProtKB-SubCell"/>
</dbReference>
<keyword evidence="6 7" id="KW-0472">Membrane</keyword>
<dbReference type="FunCoup" id="A0A0U5CPV6">
    <property type="interactions" value="121"/>
</dbReference>
<evidence type="ECO:0000256" key="7">
    <source>
        <dbReference type="SAM" id="Phobius"/>
    </source>
</evidence>
<keyword evidence="9" id="KW-1185">Reference proteome</keyword>
<accession>A0A0U5CPV6</accession>
<reference evidence="9" key="1">
    <citation type="submission" date="2015-09" db="EMBL/GenBank/DDBJ databases">
        <authorList>
            <person name="Bertelli C."/>
        </authorList>
    </citation>
    <scope>NUCLEOTIDE SEQUENCE [LARGE SCALE GENOMIC DNA]</scope>
    <source>
        <strain evidence="9">KNic</strain>
    </source>
</reference>
<sequence>MLTALTKAYQYLIYLGGFLKSPLLLLCRLYWGVLFMGAGWGKLVEIDKFADILHKLNFPYEHFFAYLAAGTEFIGGLCLILGFASRLVAIPLIITMITAYATAHVESLRTFFYNPSTFVSEAPFNFLLICLFILAFGPGRFSLDYMIEKCLFNRAEGIPKHQHKPH</sequence>
<name>A0A0U5CPV6_9BACT</name>
<evidence type="ECO:0000256" key="2">
    <source>
        <dbReference type="ARBA" id="ARBA00006679"/>
    </source>
</evidence>
<dbReference type="InterPro" id="IPR032808">
    <property type="entry name" value="DoxX"/>
</dbReference>
<comment type="subcellular location">
    <subcellularLocation>
        <location evidence="1">Cell membrane</location>
        <topology evidence="1">Multi-pass membrane protein</topology>
    </subcellularLocation>
</comment>
<dbReference type="PATRIC" id="fig|389348.3.peg.1325"/>
<evidence type="ECO:0000313" key="8">
    <source>
        <dbReference type="EMBL" id="CUI16812.1"/>
    </source>
</evidence>
<keyword evidence="4 7" id="KW-0812">Transmembrane</keyword>
<dbReference type="KEGG" id="pnl:PNK_1195"/>
<dbReference type="RefSeq" id="WP_051981975.1">
    <property type="nucleotide sequence ID" value="NZ_LN879502.1"/>
</dbReference>
<evidence type="ECO:0000256" key="4">
    <source>
        <dbReference type="ARBA" id="ARBA00022692"/>
    </source>
</evidence>
<dbReference type="Pfam" id="PF07681">
    <property type="entry name" value="DoxX"/>
    <property type="match status" value="1"/>
</dbReference>
<proteinExistence type="inferred from homology"/>
<evidence type="ECO:0000256" key="5">
    <source>
        <dbReference type="ARBA" id="ARBA00022989"/>
    </source>
</evidence>
<protein>
    <submittedName>
        <fullName evidence="8">DoxX family protein</fullName>
    </submittedName>
</protein>
<dbReference type="EMBL" id="LN879502">
    <property type="protein sequence ID" value="CUI16812.1"/>
    <property type="molecule type" value="Genomic_DNA"/>
</dbReference>
<gene>
    <name evidence="8" type="ORF">PNK_1195</name>
</gene>
<evidence type="ECO:0000256" key="6">
    <source>
        <dbReference type="ARBA" id="ARBA00023136"/>
    </source>
</evidence>
<feature type="transmembrane region" description="Helical" evidence="7">
    <location>
        <begin position="123"/>
        <end position="143"/>
    </location>
</feature>
<keyword evidence="5 7" id="KW-1133">Transmembrane helix</keyword>